<dbReference type="Pfam" id="PF02541">
    <property type="entry name" value="Ppx-GppA"/>
    <property type="match status" value="1"/>
</dbReference>
<dbReference type="InterPro" id="IPR003695">
    <property type="entry name" value="Ppx_GppA_N"/>
</dbReference>
<dbReference type="SUPFAM" id="SSF53067">
    <property type="entry name" value="Actin-like ATPase domain"/>
    <property type="match status" value="2"/>
</dbReference>
<organism evidence="3 4">
    <name type="scientific">Bombilactobacillus apium</name>
    <dbReference type="NCBI Taxonomy" id="2675299"/>
    <lineage>
        <taxon>Bacteria</taxon>
        <taxon>Bacillati</taxon>
        <taxon>Bacillota</taxon>
        <taxon>Bacilli</taxon>
        <taxon>Lactobacillales</taxon>
        <taxon>Lactobacillaceae</taxon>
        <taxon>Bombilactobacillus</taxon>
    </lineage>
</organism>
<proteinExistence type="inferred from homology"/>
<evidence type="ECO:0000313" key="3">
    <source>
        <dbReference type="EMBL" id="NVY96352.1"/>
    </source>
</evidence>
<keyword evidence="4" id="KW-1185">Reference proteome</keyword>
<dbReference type="InterPro" id="IPR043129">
    <property type="entry name" value="ATPase_NBD"/>
</dbReference>
<evidence type="ECO:0000259" key="2">
    <source>
        <dbReference type="Pfam" id="PF02541"/>
    </source>
</evidence>
<feature type="domain" description="Ppx/GppA phosphatase N-terminal" evidence="2">
    <location>
        <begin position="21"/>
        <end position="288"/>
    </location>
</feature>
<reference evidence="3 4" key="1">
    <citation type="submission" date="2020-06" db="EMBL/GenBank/DDBJ databases">
        <authorList>
            <person name="Kang J."/>
        </authorList>
    </citation>
    <scope>NUCLEOTIDE SEQUENCE [LARGE SCALE GENOMIC DNA]</scope>
    <source>
        <strain evidence="3 4">DCY120</strain>
    </source>
</reference>
<comment type="similarity">
    <text evidence="1">Belongs to the GppA/Ppx family.</text>
</comment>
<evidence type="ECO:0000256" key="1">
    <source>
        <dbReference type="ARBA" id="ARBA00007125"/>
    </source>
</evidence>
<dbReference type="PANTHER" id="PTHR30005">
    <property type="entry name" value="EXOPOLYPHOSPHATASE"/>
    <property type="match status" value="1"/>
</dbReference>
<evidence type="ECO:0000313" key="4">
    <source>
        <dbReference type="Proteomes" id="UP000563523"/>
    </source>
</evidence>
<dbReference type="Gene3D" id="3.30.420.40">
    <property type="match status" value="1"/>
</dbReference>
<sequence length="297" mass="33308">MQVALIDIGSNSIRLGLYQLDAQFQVQSVRRYRYFVQLGKDMTAQGAINATNFRAGVAALEKLKWLLERELVDQTMVTATQALRQASNQEEFIDAVAQKTGLKIQVLTGKQEAYYDYCALQTPQVPATGAFLDTGGGSFEFGVLEGDKLLEVASWPFGAVQLFDQLQAPDPLSVDQQKTWCQRLQAKLRDLPRPQDQRLILLGGVHQVLFRILNAPNNQWLPTAQVQAQIQQIQRQTVDQNQSLLAIEKQRAPFMPTGLLPLQAVLQAFEIQEVCYCHVSLRDGLLAQYRQKMTASS</sequence>
<dbReference type="RefSeq" id="WP_176942515.1">
    <property type="nucleotide sequence ID" value="NZ_JABZEC010000003.1"/>
</dbReference>
<dbReference type="AlphaFoldDB" id="A0A850R6T1"/>
<dbReference type="PANTHER" id="PTHR30005:SF0">
    <property type="entry name" value="RETROGRADE REGULATION PROTEIN 2"/>
    <property type="match status" value="1"/>
</dbReference>
<comment type="caution">
    <text evidence="3">The sequence shown here is derived from an EMBL/GenBank/DDBJ whole genome shotgun (WGS) entry which is preliminary data.</text>
</comment>
<dbReference type="InterPro" id="IPR050273">
    <property type="entry name" value="GppA/Ppx_hydrolase"/>
</dbReference>
<dbReference type="EMBL" id="JABZEC010000003">
    <property type="protein sequence ID" value="NVY96352.1"/>
    <property type="molecule type" value="Genomic_DNA"/>
</dbReference>
<accession>A0A850R6T1</accession>
<name>A0A850R6T1_9LACO</name>
<dbReference type="Proteomes" id="UP000563523">
    <property type="component" value="Unassembled WGS sequence"/>
</dbReference>
<dbReference type="GO" id="GO:0006357">
    <property type="term" value="P:regulation of transcription by RNA polymerase II"/>
    <property type="evidence" value="ECO:0007669"/>
    <property type="project" value="TreeGrafter"/>
</dbReference>
<protein>
    <recommendedName>
        <fullName evidence="2">Ppx/GppA phosphatase N-terminal domain-containing protein</fullName>
    </recommendedName>
</protein>
<dbReference type="Gene3D" id="3.30.420.150">
    <property type="entry name" value="Exopolyphosphatase. Domain 2"/>
    <property type="match status" value="1"/>
</dbReference>
<gene>
    <name evidence="3" type="ORF">HU830_04085</name>
</gene>